<reference evidence="2 3" key="1">
    <citation type="submission" date="2012-03" db="EMBL/GenBank/DDBJ databases">
        <title>Whole Genome Assembly of Papio anubis.</title>
        <authorList>
            <person name="Liu Y.L."/>
            <person name="Abraham K.A."/>
            <person name="Akbar H.A."/>
            <person name="Ali S.A."/>
            <person name="Anosike U.A."/>
            <person name="Aqrawi P.A."/>
            <person name="Arias F.A."/>
            <person name="Attaway T.A."/>
            <person name="Awwad R.A."/>
            <person name="Babu C.B."/>
            <person name="Bandaranaike D.B."/>
            <person name="Battles P.B."/>
            <person name="Bell A.B."/>
            <person name="Beltran B.B."/>
            <person name="Berhane-Mersha D.B."/>
            <person name="Bess C.B."/>
            <person name="Bickham C.B."/>
            <person name="Bolden T.B."/>
            <person name="Carter K.C."/>
            <person name="Chau D.C."/>
            <person name="Chavez A.C."/>
            <person name="Clerc-Blankenburg K.C."/>
            <person name="Coyle M.C."/>
            <person name="Dao M.D."/>
            <person name="Davila M.L.D."/>
            <person name="Davy-Carroll L.D."/>
            <person name="Denson S.D."/>
            <person name="Dinh H.D."/>
            <person name="Fernandez S.F."/>
            <person name="Fernando P.F."/>
            <person name="Forbes L.F."/>
            <person name="Francis C.F."/>
            <person name="Francisco L.F."/>
            <person name="Fu Q.F."/>
            <person name="Garcia-Iii R.G."/>
            <person name="Garrett T.G."/>
            <person name="Gross S.G."/>
            <person name="Gubbala S.G."/>
            <person name="Hirani K.H."/>
            <person name="Hogues M.H."/>
            <person name="Hollins B.H."/>
            <person name="Jackson L.J."/>
            <person name="Javaid M.J."/>
            <person name="Jhangiani S.J."/>
            <person name="Johnson A.J."/>
            <person name="Johnson B.J."/>
            <person name="Jones J.J."/>
            <person name="Joshi V.J."/>
            <person name="Kalu J.K."/>
            <person name="Khan N.K."/>
            <person name="Korchina V.K."/>
            <person name="Kovar C.K."/>
            <person name="Lago L.L."/>
            <person name="Lara F.L."/>
            <person name="Le T.-K.L."/>
            <person name="Lee S.L."/>
            <person name="Legall-Iii F.L."/>
            <person name="Lemon S.L."/>
            <person name="Liu J.L."/>
            <person name="Liu Y.-S.L."/>
            <person name="Liyanage D.L."/>
            <person name="Lopez J.L."/>
            <person name="Lorensuhewa L.L."/>
            <person name="Mata R.M."/>
            <person name="Mathew T.M."/>
            <person name="Mercado C.M."/>
            <person name="Mercado I.M."/>
            <person name="Morales K.M."/>
            <person name="Morgan M.M."/>
            <person name="Munidasa M.M."/>
            <person name="Ngo D.N."/>
            <person name="Nguyen L.N."/>
            <person name="Nguyen T.N."/>
            <person name="Nguyen N.N."/>
            <person name="Obregon M.O."/>
            <person name="Okwuonu G.O."/>
            <person name="Ongeri F.O."/>
            <person name="Onwere C.O."/>
            <person name="Osifeso I.O."/>
            <person name="Parra A.P."/>
            <person name="Patil S.P."/>
            <person name="Perez A.P."/>
            <person name="Perez Y.P."/>
            <person name="Pham C.P."/>
            <person name="Pu L.-L.P."/>
            <person name="Puazo M.P."/>
            <person name="Quiroz J.Q."/>
            <person name="Rouhana J.R."/>
            <person name="Ruiz M.R."/>
            <person name="Ruiz S.-J.R."/>
            <person name="Saada N.S."/>
            <person name="Santibanez J.S."/>
            <person name="Scheel M.S."/>
            <person name="Schneider B.S."/>
            <person name="Simmons D.S."/>
            <person name="Sisson I.S."/>
            <person name="Tang L.-Y.T."/>
            <person name="Thornton R.T."/>
            <person name="Tisius J.T."/>
            <person name="Toledanes G.T."/>
            <person name="Trejos Z.T."/>
            <person name="Usmani K.U."/>
            <person name="Varghese R.V."/>
            <person name="Vattathil S.V."/>
            <person name="Vee V.V."/>
            <person name="Walker D.W."/>
            <person name="Weissenberger G.W."/>
            <person name="White C.W."/>
            <person name="Williams A.W."/>
            <person name="Woodworth J.W."/>
            <person name="Wright R.W."/>
            <person name="Zhu Y.Z."/>
            <person name="Han Y.H."/>
            <person name="Newsham I.N."/>
            <person name="Nazareth L.N."/>
            <person name="Worley K.W."/>
            <person name="Muzny D.M."/>
            <person name="Rogers J.R."/>
            <person name="Gibbs R.G."/>
        </authorList>
    </citation>
    <scope>NUCLEOTIDE SEQUENCE [LARGE SCALE GENOMIC DNA]</scope>
</reference>
<dbReference type="InterPro" id="IPR051707">
    <property type="entry name" value="PI-Interact_SigTrans_Reg"/>
</dbReference>
<protein>
    <submittedName>
        <fullName evidence="2">Rho GTPase activating protein 25</fullName>
    </submittedName>
</protein>
<dbReference type="Pfam" id="PF00169">
    <property type="entry name" value="PH"/>
    <property type="match status" value="1"/>
</dbReference>
<dbReference type="PANTHER" id="PTHR14336">
    <property type="entry name" value="TANDEM PH DOMAIN CONTAINING PROTEIN"/>
    <property type="match status" value="1"/>
</dbReference>
<dbReference type="Bgee" id="ENSPANG00000010754">
    <property type="expression patterns" value="Expressed in spleen and 63 other cell types or tissues"/>
</dbReference>
<evidence type="ECO:0000313" key="2">
    <source>
        <dbReference type="Ensembl" id="ENSPANP00000023088.2"/>
    </source>
</evidence>
<proteinExistence type="predicted"/>
<accession>A0A2I3LI34</accession>
<dbReference type="ExpressionAtlas" id="A0A2I3LI34">
    <property type="expression patterns" value="baseline"/>
</dbReference>
<feature type="domain" description="PH" evidence="1">
    <location>
        <begin position="46"/>
        <end position="82"/>
    </location>
</feature>
<dbReference type="Proteomes" id="UP000028761">
    <property type="component" value="Chromosome 14"/>
</dbReference>
<sequence length="288" mass="33162">MSLKLPRNWDFNLKVEAAKIARSRSVMTGEQMAAFHPSSTPNPLERPIKMGWLKKQRSIVKNWQQRYFVLRAQQLYYYKDEEDTKPQVSSANLIAFLAMVVCENKRGCSEQLPQDPRCKLDVSGHPAQLVTHLELMSVEMEVWAWPEGAYSGRLTLEPSGVRTKSRERAACIYQEVQLRRSPQTQKKLGSLSLKSFQPHGTRIAWDRTPMSSWPAPRQRWRSGLNSSGELLAHPVERCLASAWMRLWPMNRNSAPIWCPSWWRNVQSSSWSMAGMKRASSVCLGRTTW</sequence>
<dbReference type="PROSITE" id="PS50003">
    <property type="entry name" value="PH_DOMAIN"/>
    <property type="match status" value="1"/>
</dbReference>
<dbReference type="InterPro" id="IPR001849">
    <property type="entry name" value="PH_domain"/>
</dbReference>
<dbReference type="Gene3D" id="2.30.29.30">
    <property type="entry name" value="Pleckstrin-homology domain (PH domain)/Phosphotyrosine-binding domain (PTB)"/>
    <property type="match status" value="1"/>
</dbReference>
<gene>
    <name evidence="2" type="primary">ARHGAP25</name>
</gene>
<name>A0A2I3LI34_PAPAN</name>
<dbReference type="SMART" id="SM00233">
    <property type="entry name" value="PH"/>
    <property type="match status" value="1"/>
</dbReference>
<evidence type="ECO:0000313" key="3">
    <source>
        <dbReference type="Proteomes" id="UP000028761"/>
    </source>
</evidence>
<organism evidence="2 3">
    <name type="scientific">Papio anubis</name>
    <name type="common">Olive baboon</name>
    <dbReference type="NCBI Taxonomy" id="9555"/>
    <lineage>
        <taxon>Eukaryota</taxon>
        <taxon>Metazoa</taxon>
        <taxon>Chordata</taxon>
        <taxon>Craniata</taxon>
        <taxon>Vertebrata</taxon>
        <taxon>Euteleostomi</taxon>
        <taxon>Mammalia</taxon>
        <taxon>Eutheria</taxon>
        <taxon>Euarchontoglires</taxon>
        <taxon>Primates</taxon>
        <taxon>Haplorrhini</taxon>
        <taxon>Catarrhini</taxon>
        <taxon>Cercopithecidae</taxon>
        <taxon>Cercopithecinae</taxon>
        <taxon>Papio</taxon>
    </lineage>
</organism>
<dbReference type="Ensembl" id="ENSPANT00000043988.2">
    <property type="protein sequence ID" value="ENSPANP00000023088.2"/>
    <property type="gene ID" value="ENSPANG00000010754.4"/>
</dbReference>
<dbReference type="SUPFAM" id="SSF50729">
    <property type="entry name" value="PH domain-like"/>
    <property type="match status" value="1"/>
</dbReference>
<reference evidence="2" key="2">
    <citation type="submission" date="2025-08" db="UniProtKB">
        <authorList>
            <consortium name="Ensembl"/>
        </authorList>
    </citation>
    <scope>IDENTIFICATION</scope>
</reference>
<reference evidence="2" key="3">
    <citation type="submission" date="2025-09" db="UniProtKB">
        <authorList>
            <consortium name="Ensembl"/>
        </authorList>
    </citation>
    <scope>IDENTIFICATION</scope>
</reference>
<dbReference type="GeneTree" id="ENSGT00950000183015"/>
<evidence type="ECO:0000259" key="1">
    <source>
        <dbReference type="PROSITE" id="PS50003"/>
    </source>
</evidence>
<dbReference type="InterPro" id="IPR011993">
    <property type="entry name" value="PH-like_dom_sf"/>
</dbReference>
<dbReference type="AlphaFoldDB" id="A0A2I3LI34"/>
<keyword evidence="3" id="KW-1185">Reference proteome</keyword>